<protein>
    <recommendedName>
        <fullName evidence="1">Transposase IS200-like domain-containing protein</fullName>
    </recommendedName>
</protein>
<dbReference type="AlphaFoldDB" id="A0A0S4XN91"/>
<dbReference type="Gene3D" id="3.30.70.1290">
    <property type="entry name" value="Transposase IS200-like"/>
    <property type="match status" value="1"/>
</dbReference>
<dbReference type="SUPFAM" id="SSF143422">
    <property type="entry name" value="Transposase IS200-like"/>
    <property type="match status" value="1"/>
</dbReference>
<dbReference type="NCBIfam" id="NF047646">
    <property type="entry name" value="REP_Tyr_transpos"/>
    <property type="match status" value="1"/>
</dbReference>
<dbReference type="Pfam" id="PF01797">
    <property type="entry name" value="Y1_Tnp"/>
    <property type="match status" value="1"/>
</dbReference>
<evidence type="ECO:0000313" key="2">
    <source>
        <dbReference type="EMBL" id="CUV65778.1"/>
    </source>
</evidence>
<dbReference type="InterPro" id="IPR036515">
    <property type="entry name" value="Transposase_17_sf"/>
</dbReference>
<accession>A0A0S4XN91</accession>
<dbReference type="InterPro" id="IPR052715">
    <property type="entry name" value="RAYT_transposase"/>
</dbReference>
<dbReference type="GO" id="GO:0043565">
    <property type="term" value="F:sequence-specific DNA binding"/>
    <property type="evidence" value="ECO:0007669"/>
    <property type="project" value="TreeGrafter"/>
</dbReference>
<dbReference type="PANTHER" id="PTHR36966:SF1">
    <property type="entry name" value="REP-ASSOCIATED TYROSINE TRANSPOSASE"/>
    <property type="match status" value="1"/>
</dbReference>
<dbReference type="InterPro" id="IPR002686">
    <property type="entry name" value="Transposase_17"/>
</dbReference>
<name>A0A0S4XN91_9BACT</name>
<evidence type="ECO:0000259" key="1">
    <source>
        <dbReference type="SMART" id="SM01321"/>
    </source>
</evidence>
<dbReference type="GO" id="GO:0004803">
    <property type="term" value="F:transposase activity"/>
    <property type="evidence" value="ECO:0007669"/>
    <property type="project" value="InterPro"/>
</dbReference>
<dbReference type="EMBL" id="FAXN01000046">
    <property type="protein sequence ID" value="CUV65778.1"/>
    <property type="molecule type" value="Genomic_DNA"/>
</dbReference>
<dbReference type="PANTHER" id="PTHR36966">
    <property type="entry name" value="REP-ASSOCIATED TYROSINE TRANSPOSASE"/>
    <property type="match status" value="1"/>
</dbReference>
<sequence length="152" mass="18762">MANYKRMFLDGYSYFITVVTHNREPILIENINILRNSFRESKRYYKYDIEAICVLPDHFHMIITPFDVKDYPNIIKSIKYNFTTKYKINNDVSQSFSRHKKKMQPVWQKRYYEHTIRSQKDLYEKMEYIKNNPIKHGLVNVWNEWEYSSFMF</sequence>
<reference evidence="2" key="1">
    <citation type="submission" date="2015-11" db="EMBL/GenBank/DDBJ databases">
        <authorList>
            <person name="Zhang Y."/>
            <person name="Guo Z."/>
        </authorList>
    </citation>
    <scope>NUCLEOTIDE SEQUENCE</scope>
    <source>
        <strain evidence="2">BN30871</strain>
    </source>
</reference>
<gene>
    <name evidence="2" type="ORF">BN3087_450008</name>
</gene>
<dbReference type="SMART" id="SM01321">
    <property type="entry name" value="Y1_Tnp"/>
    <property type="match status" value="1"/>
</dbReference>
<proteinExistence type="predicted"/>
<feature type="domain" description="Transposase IS200-like" evidence="1">
    <location>
        <begin position="9"/>
        <end position="132"/>
    </location>
</feature>
<organism evidence="2">
    <name type="scientific">Sulfurovum sp. enrichment culture clone C5</name>
    <dbReference type="NCBI Taxonomy" id="497650"/>
    <lineage>
        <taxon>Bacteria</taxon>
        <taxon>Pseudomonadati</taxon>
        <taxon>Campylobacterota</taxon>
        <taxon>Epsilonproteobacteria</taxon>
        <taxon>Campylobacterales</taxon>
        <taxon>Sulfurovaceae</taxon>
        <taxon>Sulfurovum</taxon>
        <taxon>environmental samples</taxon>
    </lineage>
</organism>
<dbReference type="GO" id="GO:0006313">
    <property type="term" value="P:DNA transposition"/>
    <property type="evidence" value="ECO:0007669"/>
    <property type="project" value="InterPro"/>
</dbReference>